<organism evidence="2 3">
    <name type="scientific">Truncatella angustata</name>
    <dbReference type="NCBI Taxonomy" id="152316"/>
    <lineage>
        <taxon>Eukaryota</taxon>
        <taxon>Fungi</taxon>
        <taxon>Dikarya</taxon>
        <taxon>Ascomycota</taxon>
        <taxon>Pezizomycotina</taxon>
        <taxon>Sordariomycetes</taxon>
        <taxon>Xylariomycetidae</taxon>
        <taxon>Amphisphaeriales</taxon>
        <taxon>Sporocadaceae</taxon>
        <taxon>Truncatella</taxon>
    </lineage>
</organism>
<keyword evidence="2" id="KW-0540">Nuclease</keyword>
<protein>
    <submittedName>
        <fullName evidence="2">Endonuclease/exonuclease/phosphatase</fullName>
    </submittedName>
</protein>
<dbReference type="EMBL" id="JAGPXC010000002">
    <property type="protein sequence ID" value="KAH6657319.1"/>
    <property type="molecule type" value="Genomic_DNA"/>
</dbReference>
<dbReference type="GO" id="GO:0000175">
    <property type="term" value="F:3'-5'-RNA exonuclease activity"/>
    <property type="evidence" value="ECO:0007669"/>
    <property type="project" value="TreeGrafter"/>
</dbReference>
<accession>A0A9P9A0Q2</accession>
<dbReference type="RefSeq" id="XP_045961553.1">
    <property type="nucleotide sequence ID" value="XM_046106784.1"/>
</dbReference>
<reference evidence="2" key="1">
    <citation type="journal article" date="2021" name="Nat. Commun.">
        <title>Genetic determinants of endophytism in the Arabidopsis root mycobiome.</title>
        <authorList>
            <person name="Mesny F."/>
            <person name="Miyauchi S."/>
            <person name="Thiergart T."/>
            <person name="Pickel B."/>
            <person name="Atanasova L."/>
            <person name="Karlsson M."/>
            <person name="Huettel B."/>
            <person name="Barry K.W."/>
            <person name="Haridas S."/>
            <person name="Chen C."/>
            <person name="Bauer D."/>
            <person name="Andreopoulos W."/>
            <person name="Pangilinan J."/>
            <person name="LaButti K."/>
            <person name="Riley R."/>
            <person name="Lipzen A."/>
            <person name="Clum A."/>
            <person name="Drula E."/>
            <person name="Henrissat B."/>
            <person name="Kohler A."/>
            <person name="Grigoriev I.V."/>
            <person name="Martin F.M."/>
            <person name="Hacquard S."/>
        </authorList>
    </citation>
    <scope>NUCLEOTIDE SEQUENCE</scope>
    <source>
        <strain evidence="2">MPI-SDFR-AT-0073</strain>
    </source>
</reference>
<dbReference type="CDD" id="cd09083">
    <property type="entry name" value="EEP-1"/>
    <property type="match status" value="1"/>
</dbReference>
<keyword evidence="2" id="KW-0255">Endonuclease</keyword>
<dbReference type="InterPro" id="IPR050410">
    <property type="entry name" value="CCR4/nocturin_mRNA_transcr"/>
</dbReference>
<comment type="caution">
    <text evidence="2">The sequence shown here is derived from an EMBL/GenBank/DDBJ whole genome shotgun (WGS) entry which is preliminary data.</text>
</comment>
<dbReference type="AlphaFoldDB" id="A0A9P9A0Q2"/>
<dbReference type="PANTHER" id="PTHR12121">
    <property type="entry name" value="CARBON CATABOLITE REPRESSOR PROTEIN 4"/>
    <property type="match status" value="1"/>
</dbReference>
<keyword evidence="3" id="KW-1185">Reference proteome</keyword>
<dbReference type="GO" id="GO:0004519">
    <property type="term" value="F:endonuclease activity"/>
    <property type="evidence" value="ECO:0007669"/>
    <property type="project" value="UniProtKB-KW"/>
</dbReference>
<dbReference type="InterPro" id="IPR005135">
    <property type="entry name" value="Endo/exonuclease/phosphatase"/>
</dbReference>
<dbReference type="GeneID" id="70135675"/>
<dbReference type="Proteomes" id="UP000758603">
    <property type="component" value="Unassembled WGS sequence"/>
</dbReference>
<dbReference type="SUPFAM" id="SSF56219">
    <property type="entry name" value="DNase I-like"/>
    <property type="match status" value="1"/>
</dbReference>
<dbReference type="OrthoDB" id="276515at2759"/>
<sequence length="285" mass="31955">MAQTVPLRIVSFNIRYAATNRGINERPWSTRAPLVIDLLKSTASSASRTGSGTVISLQEVLSSQLQDIDRGLGNDWAYIGVGRDDGRTAGEYNPIFYQPSKMRLVFQQTKWLSPTPDVPSYGWNANSRRIVNVGVFQHVATGRRFIAANTHLDNASSEARTKGVQVVLRVIKDIQSRYGPLPVYLTGDFNSQPGEDAYTTVVNDGYLADMYTSANTVQKYGPYETFTGFDPATVDQIKSRIDFIWLGPKANNRWTILRYEVLNNVKNNVYMSDHRAVVGDVWARY</sequence>
<evidence type="ECO:0000313" key="2">
    <source>
        <dbReference type="EMBL" id="KAH6657319.1"/>
    </source>
</evidence>
<dbReference type="PANTHER" id="PTHR12121:SF36">
    <property type="entry name" value="ENDONUCLEASE_EXONUCLEASE_PHOSPHATASE DOMAIN-CONTAINING PROTEIN"/>
    <property type="match status" value="1"/>
</dbReference>
<dbReference type="InterPro" id="IPR036691">
    <property type="entry name" value="Endo/exonu/phosph_ase_sf"/>
</dbReference>
<dbReference type="Pfam" id="PF03372">
    <property type="entry name" value="Exo_endo_phos"/>
    <property type="match status" value="1"/>
</dbReference>
<proteinExistence type="predicted"/>
<name>A0A9P9A0Q2_9PEZI</name>
<dbReference type="Gene3D" id="3.60.10.10">
    <property type="entry name" value="Endonuclease/exonuclease/phosphatase"/>
    <property type="match status" value="1"/>
</dbReference>
<feature type="domain" description="Endonuclease/exonuclease/phosphatase" evidence="1">
    <location>
        <begin position="11"/>
        <end position="274"/>
    </location>
</feature>
<gene>
    <name evidence="2" type="ORF">BKA67DRAFT_655594</name>
</gene>
<evidence type="ECO:0000313" key="3">
    <source>
        <dbReference type="Proteomes" id="UP000758603"/>
    </source>
</evidence>
<evidence type="ECO:0000259" key="1">
    <source>
        <dbReference type="Pfam" id="PF03372"/>
    </source>
</evidence>
<keyword evidence="2" id="KW-0378">Hydrolase</keyword>